<sequence>MSTHGKNVFVPFPRYENAVFVGDSAIEALAELKIFGKALIGGGLPNMQYFHPNEKLLECTSCVMQDQRVLTTAIRRGEIEYVLLENNPDSDINPALLAPKLEAEGVQVKILTIFQDPTETLLEIGRVFGEETRAGRIVREYRLQQEQLKRYSPLSPQSILALLAIRHPLDDRIFLFALSDASELSKDLYPALCAHNPIKEADYKTVIPGLVEIEDLSFFLAFNPDWIAITGDYLGIQRALAQFQIHERIVPDALAKNKVFTVPYYGKPLAVRRPRILKLWREAAETAARVK</sequence>
<evidence type="ECO:0000313" key="2">
    <source>
        <dbReference type="Proteomes" id="UP000005156"/>
    </source>
</evidence>
<comment type="caution">
    <text evidence="1">The sequence shown here is derived from an EMBL/GenBank/DDBJ whole genome shotgun (WGS) entry which is preliminary data.</text>
</comment>
<dbReference type="EMBL" id="AFBP01000070">
    <property type="protein sequence ID" value="EGG52333.1"/>
    <property type="molecule type" value="Genomic_DNA"/>
</dbReference>
<dbReference type="HOGENOM" id="CLU_976362_0_0_4"/>
<proteinExistence type="predicted"/>
<dbReference type="OrthoDB" id="9156678at2"/>
<organism evidence="1 2">
    <name type="scientific">Parasutterella excrementihominis YIT 11859</name>
    <dbReference type="NCBI Taxonomy" id="762966"/>
    <lineage>
        <taxon>Bacteria</taxon>
        <taxon>Pseudomonadati</taxon>
        <taxon>Pseudomonadota</taxon>
        <taxon>Betaproteobacteria</taxon>
        <taxon>Burkholderiales</taxon>
        <taxon>Sutterellaceae</taxon>
        <taxon>Parasutterella</taxon>
    </lineage>
</organism>
<accession>F3QM26</accession>
<dbReference type="AlphaFoldDB" id="F3QM26"/>
<keyword evidence="2" id="KW-1185">Reference proteome</keyword>
<evidence type="ECO:0008006" key="3">
    <source>
        <dbReference type="Google" id="ProtNLM"/>
    </source>
</evidence>
<evidence type="ECO:0000313" key="1">
    <source>
        <dbReference type="EMBL" id="EGG52333.1"/>
    </source>
</evidence>
<dbReference type="SUPFAM" id="SSF53807">
    <property type="entry name" value="Helical backbone' metal receptor"/>
    <property type="match status" value="1"/>
</dbReference>
<reference evidence="1 2" key="1">
    <citation type="submission" date="2011-02" db="EMBL/GenBank/DDBJ databases">
        <authorList>
            <person name="Weinstock G."/>
            <person name="Sodergren E."/>
            <person name="Clifton S."/>
            <person name="Fulton L."/>
            <person name="Fulton B."/>
            <person name="Courtney L."/>
            <person name="Fronick C."/>
            <person name="Harrison M."/>
            <person name="Strong C."/>
            <person name="Farmer C."/>
            <person name="Delahaunty K."/>
            <person name="Markovic C."/>
            <person name="Hall O."/>
            <person name="Minx P."/>
            <person name="Tomlinson C."/>
            <person name="Mitreva M."/>
            <person name="Hou S."/>
            <person name="Chen J."/>
            <person name="Wollam A."/>
            <person name="Pepin K.H."/>
            <person name="Johnson M."/>
            <person name="Bhonagiri V."/>
            <person name="Zhang X."/>
            <person name="Suruliraj S."/>
            <person name="Warren W."/>
            <person name="Chinwalla A."/>
            <person name="Mardis E.R."/>
            <person name="Wilson R.K."/>
        </authorList>
    </citation>
    <scope>NUCLEOTIDE SEQUENCE [LARGE SCALE GENOMIC DNA]</scope>
    <source>
        <strain evidence="1 2">YIT 11859</strain>
    </source>
</reference>
<name>F3QM26_9BURK</name>
<protein>
    <recommendedName>
        <fullName evidence="3">Periplasmic binding protein</fullName>
    </recommendedName>
</protein>
<dbReference type="Proteomes" id="UP000005156">
    <property type="component" value="Unassembled WGS sequence"/>
</dbReference>
<dbReference type="RefSeq" id="WP_008864606.1">
    <property type="nucleotide sequence ID" value="NZ_GL883740.1"/>
</dbReference>
<dbReference type="GeneID" id="43349345"/>
<gene>
    <name evidence="1" type="ORF">HMPREF9439_02002</name>
</gene>
<dbReference type="eggNOG" id="COG4558">
    <property type="taxonomic scope" value="Bacteria"/>
</dbReference>